<dbReference type="OrthoDB" id="4494341at2759"/>
<gene>
    <name evidence="16" type="ORF">PYCCODRAFT_891357</name>
</gene>
<feature type="transmembrane region" description="Helical" evidence="14">
    <location>
        <begin position="231"/>
        <end position="251"/>
    </location>
</feature>
<evidence type="ECO:0000256" key="3">
    <source>
        <dbReference type="ARBA" id="ARBA00012668"/>
    </source>
</evidence>
<dbReference type="GO" id="GO:0006879">
    <property type="term" value="P:intracellular iron ion homeostasis"/>
    <property type="evidence" value="ECO:0007669"/>
    <property type="project" value="TreeGrafter"/>
</dbReference>
<dbReference type="Pfam" id="PF08030">
    <property type="entry name" value="NAD_binding_6"/>
    <property type="match status" value="1"/>
</dbReference>
<evidence type="ECO:0000256" key="14">
    <source>
        <dbReference type="SAM" id="Phobius"/>
    </source>
</evidence>
<evidence type="ECO:0000256" key="9">
    <source>
        <dbReference type="ARBA" id="ARBA00023002"/>
    </source>
</evidence>
<evidence type="ECO:0000313" key="17">
    <source>
        <dbReference type="Proteomes" id="UP000193067"/>
    </source>
</evidence>
<dbReference type="PROSITE" id="PS51384">
    <property type="entry name" value="FAD_FR"/>
    <property type="match status" value="1"/>
</dbReference>
<dbReference type="Pfam" id="PF08022">
    <property type="entry name" value="FAD_binding_8"/>
    <property type="match status" value="1"/>
</dbReference>
<evidence type="ECO:0000256" key="11">
    <source>
        <dbReference type="ARBA" id="ARBA00023136"/>
    </source>
</evidence>
<dbReference type="InterPro" id="IPR013121">
    <property type="entry name" value="Fe_red_NAD-bd_6"/>
</dbReference>
<keyword evidence="12" id="KW-0325">Glycoprotein</keyword>
<evidence type="ECO:0000259" key="15">
    <source>
        <dbReference type="PROSITE" id="PS51384"/>
    </source>
</evidence>
<comment type="subcellular location">
    <subcellularLocation>
        <location evidence="1">Cell membrane</location>
        <topology evidence="1">Multi-pass membrane protein</topology>
    </subcellularLocation>
</comment>
<feature type="transmembrane region" description="Helical" evidence="14">
    <location>
        <begin position="123"/>
        <end position="142"/>
    </location>
</feature>
<evidence type="ECO:0000256" key="2">
    <source>
        <dbReference type="ARBA" id="ARBA00006278"/>
    </source>
</evidence>
<keyword evidence="17" id="KW-1185">Reference proteome</keyword>
<evidence type="ECO:0000256" key="5">
    <source>
        <dbReference type="ARBA" id="ARBA00022475"/>
    </source>
</evidence>
<dbReference type="InterPro" id="IPR017938">
    <property type="entry name" value="Riboflavin_synthase-like_b-brl"/>
</dbReference>
<dbReference type="Pfam" id="PF01794">
    <property type="entry name" value="Ferric_reduct"/>
    <property type="match status" value="1"/>
</dbReference>
<evidence type="ECO:0000256" key="10">
    <source>
        <dbReference type="ARBA" id="ARBA00023065"/>
    </source>
</evidence>
<dbReference type="GO" id="GO:0015677">
    <property type="term" value="P:copper ion import"/>
    <property type="evidence" value="ECO:0007669"/>
    <property type="project" value="TreeGrafter"/>
</dbReference>
<comment type="similarity">
    <text evidence="2">Belongs to the ferric reductase (FRE) family.</text>
</comment>
<accession>A0A1Y2ICT2</accession>
<dbReference type="SFLD" id="SFLDS00052">
    <property type="entry name" value="Ferric_Reductase_Domain"/>
    <property type="match status" value="1"/>
</dbReference>
<evidence type="ECO:0000256" key="13">
    <source>
        <dbReference type="ARBA" id="ARBA00048483"/>
    </source>
</evidence>
<evidence type="ECO:0000256" key="1">
    <source>
        <dbReference type="ARBA" id="ARBA00004651"/>
    </source>
</evidence>
<comment type="catalytic activity">
    <reaction evidence="13">
        <text>2 a Fe(II)-siderophore + NADP(+) + H(+) = 2 a Fe(III)-siderophore + NADPH</text>
        <dbReference type="Rhea" id="RHEA:28795"/>
        <dbReference type="Rhea" id="RHEA-COMP:11342"/>
        <dbReference type="Rhea" id="RHEA-COMP:11344"/>
        <dbReference type="ChEBI" id="CHEBI:15378"/>
        <dbReference type="ChEBI" id="CHEBI:29033"/>
        <dbReference type="ChEBI" id="CHEBI:29034"/>
        <dbReference type="ChEBI" id="CHEBI:57783"/>
        <dbReference type="ChEBI" id="CHEBI:58349"/>
        <dbReference type="EC" id="1.16.1.9"/>
    </reaction>
</comment>
<keyword evidence="11 14" id="KW-0472">Membrane</keyword>
<dbReference type="InterPro" id="IPR039261">
    <property type="entry name" value="FNR_nucleotide-bd"/>
</dbReference>
<dbReference type="EC" id="1.16.1.9" evidence="3"/>
<name>A0A1Y2ICT2_TRAC3</name>
<proteinExistence type="inferred from homology"/>
<dbReference type="GO" id="GO:0052851">
    <property type="term" value="F:ferric-chelate reductase (NADPH) activity"/>
    <property type="evidence" value="ECO:0007669"/>
    <property type="project" value="UniProtKB-EC"/>
</dbReference>
<sequence length="643" mass="70328">MSQHGHNASSATSSVASVAGTAKAAASSSAAGGHGGAARVQHVPVHGEYVWYAILGLLGVATIANAAYLAWATYRRYRSRRAPPKSTRRPSGRVALRRIPQAILSGSRIASYRLRIPYLEMTLLELTLVVLYFAGCLAWVLAPTDNIKPRVNLQPNNWALNAGKLAAGQIPLAVLLALKNNPVTWLTGLSHEKLVLMHRMVSRCIFVLTWMHLIGEYYRSPAKLLSANWKIAGLVGGVAQTITTLFGIQAIRRRYYEVFYSTHVACILIFIICIHIHAAPKKYDVFVWPAWIIWGFDRLVRGGRYLLLNVILKPKDPKARIESLGAHGLRVTIKRRIPGGWKAGQHVFLAFPKLGLESHPFTIGNVCEKDDNGEAEMVFIIRAMGGQTRKLNELAIPEGNCELTAFFDGPYGHPEDIRPYSTCVFIAGGTGVTYTIARMHQLFKDVRSSDACATRVNFVWAVRTEVEYHWLSAELSRIVALAPPSVSVAVEVYITGTRQATMESLPTLDKAFDLEKDGASWTQPEPVDRPNERVEEISGTAQGSGASTPTKDEYYESGTVTPITPCGDGLPGPRIVRRFCRPDVRKLLEEEITASSGAVAVDVSGPDGLVDAVRTALSQPFAGPLATLKGAPTVLLSVEQFRM</sequence>
<dbReference type="InterPro" id="IPR017927">
    <property type="entry name" value="FAD-bd_FR_type"/>
</dbReference>
<dbReference type="AlphaFoldDB" id="A0A1Y2ICT2"/>
<keyword evidence="7" id="KW-0249">Electron transport</keyword>
<dbReference type="SUPFAM" id="SSF63380">
    <property type="entry name" value="Riboflavin synthase domain-like"/>
    <property type="match status" value="1"/>
</dbReference>
<feature type="transmembrane region" description="Helical" evidence="14">
    <location>
        <begin position="258"/>
        <end position="279"/>
    </location>
</feature>
<evidence type="ECO:0000256" key="4">
    <source>
        <dbReference type="ARBA" id="ARBA00022448"/>
    </source>
</evidence>
<dbReference type="STRING" id="1353009.A0A1Y2ICT2"/>
<dbReference type="GO" id="GO:0005886">
    <property type="term" value="C:plasma membrane"/>
    <property type="evidence" value="ECO:0007669"/>
    <property type="project" value="UniProtKB-SubCell"/>
</dbReference>
<keyword evidence="9" id="KW-0560">Oxidoreductase</keyword>
<dbReference type="CDD" id="cd06186">
    <property type="entry name" value="NOX_Duox_like_FAD_NADP"/>
    <property type="match status" value="1"/>
</dbReference>
<dbReference type="GO" id="GO:0006826">
    <property type="term" value="P:iron ion transport"/>
    <property type="evidence" value="ECO:0007669"/>
    <property type="project" value="TreeGrafter"/>
</dbReference>
<keyword evidence="8 14" id="KW-1133">Transmembrane helix</keyword>
<evidence type="ECO:0000256" key="7">
    <source>
        <dbReference type="ARBA" id="ARBA00022982"/>
    </source>
</evidence>
<dbReference type="Gene3D" id="3.40.50.80">
    <property type="entry name" value="Nucleotide-binding domain of ferredoxin-NADP reductase (FNR) module"/>
    <property type="match status" value="1"/>
</dbReference>
<evidence type="ECO:0000313" key="16">
    <source>
        <dbReference type="EMBL" id="OSC98935.1"/>
    </source>
</evidence>
<dbReference type="SFLD" id="SFLDG01168">
    <property type="entry name" value="Ferric_reductase_subgroup_(FRE"/>
    <property type="match status" value="1"/>
</dbReference>
<feature type="domain" description="FAD-binding FR-type" evidence="15">
    <location>
        <begin position="311"/>
        <end position="417"/>
    </location>
</feature>
<evidence type="ECO:0000256" key="8">
    <source>
        <dbReference type="ARBA" id="ARBA00022989"/>
    </source>
</evidence>
<organism evidence="16 17">
    <name type="scientific">Trametes coccinea (strain BRFM310)</name>
    <name type="common">Pycnoporus coccineus</name>
    <dbReference type="NCBI Taxonomy" id="1353009"/>
    <lineage>
        <taxon>Eukaryota</taxon>
        <taxon>Fungi</taxon>
        <taxon>Dikarya</taxon>
        <taxon>Basidiomycota</taxon>
        <taxon>Agaricomycotina</taxon>
        <taxon>Agaricomycetes</taxon>
        <taxon>Polyporales</taxon>
        <taxon>Polyporaceae</taxon>
        <taxon>Trametes</taxon>
    </lineage>
</organism>
<keyword evidence="10" id="KW-0406">Ion transport</keyword>
<dbReference type="InterPro" id="IPR013130">
    <property type="entry name" value="Fe3_Rdtase_TM_dom"/>
</dbReference>
<evidence type="ECO:0000256" key="12">
    <source>
        <dbReference type="ARBA" id="ARBA00023180"/>
    </source>
</evidence>
<dbReference type="SUPFAM" id="SSF52343">
    <property type="entry name" value="Ferredoxin reductase-like, C-terminal NADP-linked domain"/>
    <property type="match status" value="1"/>
</dbReference>
<feature type="transmembrane region" description="Helical" evidence="14">
    <location>
        <begin position="49"/>
        <end position="71"/>
    </location>
</feature>
<dbReference type="EMBL" id="KZ084132">
    <property type="protein sequence ID" value="OSC98935.1"/>
    <property type="molecule type" value="Genomic_DNA"/>
</dbReference>
<keyword evidence="6 14" id="KW-0812">Transmembrane</keyword>
<dbReference type="Proteomes" id="UP000193067">
    <property type="component" value="Unassembled WGS sequence"/>
</dbReference>
<keyword evidence="4" id="KW-0813">Transport</keyword>
<dbReference type="InterPro" id="IPR013112">
    <property type="entry name" value="FAD-bd_8"/>
</dbReference>
<dbReference type="PANTHER" id="PTHR32361:SF9">
    <property type="entry name" value="FERRIC REDUCTASE TRANSMEMBRANE COMPONENT 3-RELATED"/>
    <property type="match status" value="1"/>
</dbReference>
<dbReference type="InterPro" id="IPR051410">
    <property type="entry name" value="Ferric/Cupric_Reductase"/>
</dbReference>
<dbReference type="PANTHER" id="PTHR32361">
    <property type="entry name" value="FERRIC/CUPRIC REDUCTASE TRANSMEMBRANE COMPONENT"/>
    <property type="match status" value="1"/>
</dbReference>
<reference evidence="16 17" key="1">
    <citation type="journal article" date="2015" name="Biotechnol. Biofuels">
        <title>Enhanced degradation of softwood versus hardwood by the white-rot fungus Pycnoporus coccineus.</title>
        <authorList>
            <person name="Couturier M."/>
            <person name="Navarro D."/>
            <person name="Chevret D."/>
            <person name="Henrissat B."/>
            <person name="Piumi F."/>
            <person name="Ruiz-Duenas F.J."/>
            <person name="Martinez A.T."/>
            <person name="Grigoriev I.V."/>
            <person name="Riley R."/>
            <person name="Lipzen A."/>
            <person name="Berrin J.G."/>
            <person name="Master E.R."/>
            <person name="Rosso M.N."/>
        </authorList>
    </citation>
    <scope>NUCLEOTIDE SEQUENCE [LARGE SCALE GENOMIC DNA]</scope>
    <source>
        <strain evidence="16 17">BRFM310</strain>
    </source>
</reference>
<keyword evidence="5" id="KW-1003">Cell membrane</keyword>
<evidence type="ECO:0000256" key="6">
    <source>
        <dbReference type="ARBA" id="ARBA00022692"/>
    </source>
</evidence>
<protein>
    <recommendedName>
        <fullName evidence="3">ferric-chelate reductase (NADPH)</fullName>
        <ecNumber evidence="3">1.16.1.9</ecNumber>
    </recommendedName>
</protein>